<dbReference type="PANTHER" id="PTHR24359:SF1">
    <property type="entry name" value="INHIBITOR OF NUCLEAR FACTOR KAPPA-B KINASE EPSILON SUBUNIT HOMOLOG 1-RELATED"/>
    <property type="match status" value="1"/>
</dbReference>
<evidence type="ECO:0000313" key="3">
    <source>
        <dbReference type="EMBL" id="KAK7404071.1"/>
    </source>
</evidence>
<feature type="region of interest" description="Disordered" evidence="1">
    <location>
        <begin position="343"/>
        <end position="368"/>
    </location>
</feature>
<protein>
    <recommendedName>
        <fullName evidence="2">Protein kinase domain-containing protein</fullName>
    </recommendedName>
</protein>
<evidence type="ECO:0000313" key="4">
    <source>
        <dbReference type="Proteomes" id="UP001498476"/>
    </source>
</evidence>
<dbReference type="InterPro" id="IPR000719">
    <property type="entry name" value="Prot_kinase_dom"/>
</dbReference>
<evidence type="ECO:0000256" key="1">
    <source>
        <dbReference type="SAM" id="MobiDB-lite"/>
    </source>
</evidence>
<accession>A0ABR1GQ86</accession>
<reference evidence="3 4" key="1">
    <citation type="journal article" date="2025" name="Microbiol. Resour. Announc.">
        <title>Draft genome sequences for Neonectria magnoliae and Neonectria punicea, canker pathogens of Liriodendron tulipifera and Acer saccharum in West Virginia.</title>
        <authorList>
            <person name="Petronek H.M."/>
            <person name="Kasson M.T."/>
            <person name="Metheny A.M."/>
            <person name="Stauder C.M."/>
            <person name="Lovett B."/>
            <person name="Lynch S.C."/>
            <person name="Garnas J.R."/>
            <person name="Kasson L.R."/>
            <person name="Stajich J.E."/>
        </authorList>
    </citation>
    <scope>NUCLEOTIDE SEQUENCE [LARGE SCALE GENOMIC DNA]</scope>
    <source>
        <strain evidence="3 4">NRRL 64653</strain>
    </source>
</reference>
<dbReference type="PANTHER" id="PTHR24359">
    <property type="entry name" value="SERINE/THREONINE-PROTEIN KINASE SBK1"/>
    <property type="match status" value="1"/>
</dbReference>
<feature type="region of interest" description="Disordered" evidence="1">
    <location>
        <begin position="509"/>
        <end position="533"/>
    </location>
</feature>
<dbReference type="SMART" id="SM00220">
    <property type="entry name" value="S_TKc"/>
    <property type="match status" value="1"/>
</dbReference>
<dbReference type="CDD" id="cd00180">
    <property type="entry name" value="PKc"/>
    <property type="match status" value="1"/>
</dbReference>
<keyword evidence="4" id="KW-1185">Reference proteome</keyword>
<dbReference type="Gene3D" id="1.10.510.10">
    <property type="entry name" value="Transferase(Phosphotransferase) domain 1"/>
    <property type="match status" value="1"/>
</dbReference>
<dbReference type="InterPro" id="IPR011009">
    <property type="entry name" value="Kinase-like_dom_sf"/>
</dbReference>
<proteinExistence type="predicted"/>
<dbReference type="Proteomes" id="UP001498476">
    <property type="component" value="Unassembled WGS sequence"/>
</dbReference>
<sequence length="533" mass="60061">MSERSLRLCDQLDHASETCALGASNRTFVPRNCLQDLMNVPAIREELRIELGWWFLLRNRPLPQKLYATSSKVFAVLAMTRLMKCARDLYREGLTDSCLPLSRKNGQPDVLVSSTSDKTFNTFARYAGSAQLFLEKQWQVLAPVFDGFGNHIDLDGNCPLPVLAAGSESTRGGASSVCRGTIHKSHFSGFKASQQNDLDIAIKELEATEELNAREVFDKERENLNDIKSLELHRHLIRAIATCQMHNKYYILFPWAEGGDLNHFWESGKGKGDASLVLWSLKQMEGLADALRLMHEINHRHGDLKPANILHFPKGNPFYCRQAEVQGTLVIADYGVSKRHEKATQARLDGTSTRATTRSYEAPEADGSQVDPRSRRYDLWSVGCIFLEFVVWLLYGHGAVKGFESQRIAKGKSNGGHASFYAREDDEELIKVELNEAVKDAVTAILKDPKCSGSTAMGDLVRLIPKRLLLIDPSERDTAEQLHGKLREIVMRAESESLYLFRETRPHLDTPETFRQNRKSEGRKLPTIDDMQA</sequence>
<dbReference type="SUPFAM" id="SSF56112">
    <property type="entry name" value="Protein kinase-like (PK-like)"/>
    <property type="match status" value="1"/>
</dbReference>
<feature type="domain" description="Protein kinase" evidence="2">
    <location>
        <begin position="163"/>
        <end position="486"/>
    </location>
</feature>
<gene>
    <name evidence="3" type="ORF">QQX98_010157</name>
</gene>
<feature type="compositionally biased region" description="Basic and acidic residues" evidence="1">
    <location>
        <begin position="518"/>
        <end position="527"/>
    </location>
</feature>
<comment type="caution">
    <text evidence="3">The sequence shown here is derived from an EMBL/GenBank/DDBJ whole genome shotgun (WGS) entry which is preliminary data.</text>
</comment>
<feature type="compositionally biased region" description="Polar residues" evidence="1">
    <location>
        <begin position="350"/>
        <end position="359"/>
    </location>
</feature>
<dbReference type="PROSITE" id="PS50011">
    <property type="entry name" value="PROTEIN_KINASE_DOM"/>
    <property type="match status" value="1"/>
</dbReference>
<dbReference type="Pfam" id="PF00069">
    <property type="entry name" value="Pkinase"/>
    <property type="match status" value="1"/>
</dbReference>
<dbReference type="EMBL" id="JAZAVJ010000216">
    <property type="protein sequence ID" value="KAK7404071.1"/>
    <property type="molecule type" value="Genomic_DNA"/>
</dbReference>
<evidence type="ECO:0000259" key="2">
    <source>
        <dbReference type="PROSITE" id="PS50011"/>
    </source>
</evidence>
<name>A0ABR1GQ86_9HYPO</name>
<organism evidence="3 4">
    <name type="scientific">Neonectria punicea</name>
    <dbReference type="NCBI Taxonomy" id="979145"/>
    <lineage>
        <taxon>Eukaryota</taxon>
        <taxon>Fungi</taxon>
        <taxon>Dikarya</taxon>
        <taxon>Ascomycota</taxon>
        <taxon>Pezizomycotina</taxon>
        <taxon>Sordariomycetes</taxon>
        <taxon>Hypocreomycetidae</taxon>
        <taxon>Hypocreales</taxon>
        <taxon>Nectriaceae</taxon>
        <taxon>Neonectria</taxon>
    </lineage>
</organism>